<evidence type="ECO:0000313" key="2">
    <source>
        <dbReference type="Proteomes" id="UP000501982"/>
    </source>
</evidence>
<dbReference type="PROSITE" id="PS51257">
    <property type="entry name" value="PROKAR_LIPOPROTEIN"/>
    <property type="match status" value="1"/>
</dbReference>
<name>A0A7L5EKD8_PARDI</name>
<organism evidence="1 2">
    <name type="scientific">Parabacteroides distasonis</name>
    <dbReference type="NCBI Taxonomy" id="823"/>
    <lineage>
        <taxon>Bacteria</taxon>
        <taxon>Pseudomonadati</taxon>
        <taxon>Bacteroidota</taxon>
        <taxon>Bacteroidia</taxon>
        <taxon>Bacteroidales</taxon>
        <taxon>Tannerellaceae</taxon>
        <taxon>Parabacteroides</taxon>
    </lineage>
</organism>
<dbReference type="Proteomes" id="UP000501982">
    <property type="component" value="Chromosome"/>
</dbReference>
<reference evidence="1 2" key="1">
    <citation type="submission" date="2020-04" db="EMBL/GenBank/DDBJ databases">
        <title>Complete Genomes and Methylome analysis of CBBP consortium that reverse antibiotic-induced susceptibility to vancomycin-resistant Enterococcus faecium infection.</title>
        <authorList>
            <person name="Fomenkov A."/>
            <person name="Zhang Z."/>
            <person name="Pamer E."/>
            <person name="Roberts R.J."/>
        </authorList>
    </citation>
    <scope>NUCLEOTIDE SEQUENCE [LARGE SCALE GENOMIC DNA]</scope>
    <source>
        <strain evidence="2">CBBP</strain>
    </source>
</reference>
<dbReference type="Gene3D" id="2.120.10.30">
    <property type="entry name" value="TolB, C-terminal domain"/>
    <property type="match status" value="1"/>
</dbReference>
<dbReference type="EMBL" id="CP051672">
    <property type="protein sequence ID" value="QJE29819.1"/>
    <property type="molecule type" value="Genomic_DNA"/>
</dbReference>
<dbReference type="InterPro" id="IPR011042">
    <property type="entry name" value="6-blade_b-propeller_TolB-like"/>
</dbReference>
<dbReference type="SUPFAM" id="SSF75011">
    <property type="entry name" value="3-carboxy-cis,cis-mucoante lactonizing enzyme"/>
    <property type="match status" value="1"/>
</dbReference>
<dbReference type="AlphaFoldDB" id="A0A7L5EKD8"/>
<sequence>MKHVILLSLLFLVSCYYEEEKSIVINLDDRMESIQYSQFAKSLDYIKLEDDSCLISEIERIYIDGDTICLLDRKKGGIFVYTSQGKLVSNINYYGKGPQEFSDVSAFSIDPHLNQICVYDMSSMKIKKYSYDGQFIKSYDTDVYVWDFAVLKDERNLFVHPYYARKVKYGIWMTDSLNNILKDFPLDIPEDDQFVFFNTHFNRRGDELFYYDRIYDRMMYMTSDTLYTLYSFDLKQRLSDELRAKDPATYRWENFAMMWNFSMSEDCLLMNYYYYEQENPYRWVFLNRKTNQLITSEYLVNDIDSIQSESRSVFYLNDKLWCRVVDSDKNEDCDILLQLIHL</sequence>
<evidence type="ECO:0000313" key="1">
    <source>
        <dbReference type="EMBL" id="QJE29819.1"/>
    </source>
</evidence>
<proteinExistence type="predicted"/>
<dbReference type="Pfam" id="PF17170">
    <property type="entry name" value="DUF5128"/>
    <property type="match status" value="1"/>
</dbReference>
<accession>A0A7L5EKD8</accession>
<gene>
    <name evidence="1" type="ORF">HHO38_16610</name>
</gene>
<dbReference type="RefSeq" id="WP_170106056.1">
    <property type="nucleotide sequence ID" value="NZ_CP051672.1"/>
</dbReference>
<protein>
    <submittedName>
        <fullName evidence="1">6-bladed beta-propeller</fullName>
    </submittedName>
</protein>